<feature type="compositionally biased region" description="Low complexity" evidence="1">
    <location>
        <begin position="158"/>
        <end position="175"/>
    </location>
</feature>
<dbReference type="Proteomes" id="UP000054549">
    <property type="component" value="Unassembled WGS sequence"/>
</dbReference>
<feature type="compositionally biased region" description="Polar residues" evidence="1">
    <location>
        <begin position="139"/>
        <end position="154"/>
    </location>
</feature>
<dbReference type="STRING" id="946122.A0A0C2XKH8"/>
<dbReference type="EMBL" id="KN818225">
    <property type="protein sequence ID" value="KIL69558.1"/>
    <property type="molecule type" value="Genomic_DNA"/>
</dbReference>
<sequence>MSIDQAALANNKKLFDLYARKLCSNDANTFIEIAEKLAFWLSNEKAYYEQARPEIVKLLLVAQSTLRRAVNAADPAIPFHVSQHIAHPLVPSYINLIGVVKRFIHLFVEQELELYLRYIVSTVVDLNPPPPPPPPVRIQSPQTNQEQADPSSIGLSDHPISTSTIPSTSHISTPPVESESPAMMGPTVPSQKGAVQKVKKKRKPLDYLIDVDLRKFRETATATATQTQTVVVEPANQEVLHEPEADKCKVSEPSEAILPPNLSRKSSLSVQAISLGRVEEPLPVLKTAAEEVKTASDHYSQKPYSPIVQDTQGGRNDRDVPQTASTTQMALEGTASLKGNVTDPTIQLLWIQDAATAAVPEGSGHLKSAPADRECEARIVSPQRVSAEHVASGNPDVVLSEPVDGAETHMVGVGDEVKASEDVDMTVAEEDNQELVQGKHQNLNDGDIHDEPPTQTTVLEKIEELQTKLSLCVSQPPLEHELKLSIESRLSSEEYLERQEIRSLLGLDDERNGICAEMDTTDGRPEGLLVEVPKPLHHITDEDGMMRSTCFDQSSTHPAKLTRSDLFERIKVPAFVKGLRNPGRVTINFNIKPAVHLALSRWTEKSCHSASDINDAMCITLGCYKATEAALSAIANNDEQGWKEFISTHQSSWPKTGGLQLILTARQRYNLPLSPPIIVSSDGLLDISNLLVAGPNSFELRSHRDMSKYVFALAVHPPTPSQSSLHYEYCKKEQDWQNWIISLSQPFNVNSLPAFAR</sequence>
<dbReference type="AlphaFoldDB" id="A0A0C2XKH8"/>
<accession>A0A0C2XKH8</accession>
<organism evidence="2 3">
    <name type="scientific">Amanita muscaria (strain Koide BX008)</name>
    <dbReference type="NCBI Taxonomy" id="946122"/>
    <lineage>
        <taxon>Eukaryota</taxon>
        <taxon>Fungi</taxon>
        <taxon>Dikarya</taxon>
        <taxon>Basidiomycota</taxon>
        <taxon>Agaricomycotina</taxon>
        <taxon>Agaricomycetes</taxon>
        <taxon>Agaricomycetidae</taxon>
        <taxon>Agaricales</taxon>
        <taxon>Pluteineae</taxon>
        <taxon>Amanitaceae</taxon>
        <taxon>Amanita</taxon>
    </lineage>
</organism>
<gene>
    <name evidence="2" type="ORF">M378DRAFT_195571</name>
</gene>
<dbReference type="InParanoid" id="A0A0C2XKH8"/>
<protein>
    <submittedName>
        <fullName evidence="2">Uncharacterized protein</fullName>
    </submittedName>
</protein>
<dbReference type="OrthoDB" id="3062686at2759"/>
<reference evidence="2 3" key="1">
    <citation type="submission" date="2014-04" db="EMBL/GenBank/DDBJ databases">
        <title>Evolutionary Origins and Diversification of the Mycorrhizal Mutualists.</title>
        <authorList>
            <consortium name="DOE Joint Genome Institute"/>
            <consortium name="Mycorrhizal Genomics Consortium"/>
            <person name="Kohler A."/>
            <person name="Kuo A."/>
            <person name="Nagy L.G."/>
            <person name="Floudas D."/>
            <person name="Copeland A."/>
            <person name="Barry K.W."/>
            <person name="Cichocki N."/>
            <person name="Veneault-Fourrey C."/>
            <person name="LaButti K."/>
            <person name="Lindquist E.A."/>
            <person name="Lipzen A."/>
            <person name="Lundell T."/>
            <person name="Morin E."/>
            <person name="Murat C."/>
            <person name="Riley R."/>
            <person name="Ohm R."/>
            <person name="Sun H."/>
            <person name="Tunlid A."/>
            <person name="Henrissat B."/>
            <person name="Grigoriev I.V."/>
            <person name="Hibbett D.S."/>
            <person name="Martin F."/>
        </authorList>
    </citation>
    <scope>NUCLEOTIDE SEQUENCE [LARGE SCALE GENOMIC DNA]</scope>
    <source>
        <strain evidence="2 3">Koide BX008</strain>
    </source>
</reference>
<feature type="region of interest" description="Disordered" evidence="1">
    <location>
        <begin position="295"/>
        <end position="321"/>
    </location>
</feature>
<keyword evidence="3" id="KW-1185">Reference proteome</keyword>
<dbReference type="HOGENOM" id="CLU_379945_0_0_1"/>
<evidence type="ECO:0000313" key="3">
    <source>
        <dbReference type="Proteomes" id="UP000054549"/>
    </source>
</evidence>
<name>A0A0C2XKH8_AMAMK</name>
<proteinExistence type="predicted"/>
<evidence type="ECO:0000256" key="1">
    <source>
        <dbReference type="SAM" id="MobiDB-lite"/>
    </source>
</evidence>
<evidence type="ECO:0000313" key="2">
    <source>
        <dbReference type="EMBL" id="KIL69558.1"/>
    </source>
</evidence>
<feature type="region of interest" description="Disordered" evidence="1">
    <location>
        <begin position="129"/>
        <end position="197"/>
    </location>
</feature>